<reference evidence="3 4" key="1">
    <citation type="journal article" date="2015" name="Microbes Environ.">
        <title>Distribution and evolution of nitrogen fixation genes in the phylum bacteroidetes.</title>
        <authorList>
            <person name="Inoue J."/>
            <person name="Oshima K."/>
            <person name="Suda W."/>
            <person name="Sakamoto M."/>
            <person name="Iino T."/>
            <person name="Noda S."/>
            <person name="Hongoh Y."/>
            <person name="Hattori M."/>
            <person name="Ohkuma M."/>
        </authorList>
    </citation>
    <scope>NUCLEOTIDE SEQUENCE [LARGE SCALE GENOMIC DNA]</scope>
    <source>
        <strain evidence="3">JCM 15548</strain>
    </source>
</reference>
<dbReference type="STRING" id="1236989.JCM15548_1641"/>
<dbReference type="InterPro" id="IPR011761">
    <property type="entry name" value="ATP-grasp"/>
</dbReference>
<evidence type="ECO:0000313" key="3">
    <source>
        <dbReference type="EMBL" id="GAO28535.1"/>
    </source>
</evidence>
<proteinExistence type="predicted"/>
<feature type="domain" description="ATP-grasp" evidence="2">
    <location>
        <begin position="108"/>
        <end position="304"/>
    </location>
</feature>
<gene>
    <name evidence="3" type="ORF">JCM15548_1641</name>
</gene>
<dbReference type="SUPFAM" id="SSF56059">
    <property type="entry name" value="Glutathione synthetase ATP-binding domain-like"/>
    <property type="match status" value="1"/>
</dbReference>
<evidence type="ECO:0000259" key="2">
    <source>
        <dbReference type="PROSITE" id="PS50975"/>
    </source>
</evidence>
<keyword evidence="1" id="KW-0547">Nucleotide-binding</keyword>
<dbReference type="Gene3D" id="3.30.470.20">
    <property type="entry name" value="ATP-grasp fold, B domain"/>
    <property type="match status" value="1"/>
</dbReference>
<dbReference type="AlphaFoldDB" id="A0A0E9LUK3"/>
<name>A0A0E9LUK3_9BACT</name>
<keyword evidence="1" id="KW-0067">ATP-binding</keyword>
<evidence type="ECO:0000313" key="4">
    <source>
        <dbReference type="Proteomes" id="UP000032900"/>
    </source>
</evidence>
<organism evidence="3 4">
    <name type="scientific">Geofilum rubicundum JCM 15548</name>
    <dbReference type="NCBI Taxonomy" id="1236989"/>
    <lineage>
        <taxon>Bacteria</taxon>
        <taxon>Pseudomonadati</taxon>
        <taxon>Bacteroidota</taxon>
        <taxon>Bacteroidia</taxon>
        <taxon>Marinilabiliales</taxon>
        <taxon>Marinilabiliaceae</taxon>
        <taxon>Geofilum</taxon>
    </lineage>
</organism>
<dbReference type="EMBL" id="BAZW01000003">
    <property type="protein sequence ID" value="GAO28535.1"/>
    <property type="molecule type" value="Genomic_DNA"/>
</dbReference>
<dbReference type="GO" id="GO:0046872">
    <property type="term" value="F:metal ion binding"/>
    <property type="evidence" value="ECO:0007669"/>
    <property type="project" value="InterPro"/>
</dbReference>
<comment type="caution">
    <text evidence="3">The sequence shown here is derived from an EMBL/GenBank/DDBJ whole genome shotgun (WGS) entry which is preliminary data.</text>
</comment>
<protein>
    <recommendedName>
        <fullName evidence="2">ATP-grasp domain-containing protein</fullName>
    </recommendedName>
</protein>
<dbReference type="Proteomes" id="UP000032900">
    <property type="component" value="Unassembled WGS sequence"/>
</dbReference>
<dbReference type="PROSITE" id="PS50975">
    <property type="entry name" value="ATP_GRASP"/>
    <property type="match status" value="1"/>
</dbReference>
<accession>A0A0E9LUK3</accession>
<dbReference type="GO" id="GO:0005524">
    <property type="term" value="F:ATP binding"/>
    <property type="evidence" value="ECO:0007669"/>
    <property type="project" value="UniProtKB-UniRule"/>
</dbReference>
<sequence length="417" mass="48444">MIDHGYAIGKSLHQHGIKTVGFFPSSKNFEYFSRLPYKKYVTPQNNEERLEQLISAAKEFSTKPVLIINNESFYPFIYQYLDELKQYFSFELPEKGILNTLLEKDLFNEFALKNNIRIPVSVEVSHQEPVNQNTFAHLQFPLVIKPKYRSPDWAAKYKFRKAFVAKSLKESVSICQELFEVVDRLVVQEWIPGPDSNVFFCLTYLTAQGQVLETFCGQKIHQHPILLGNTSSAIPTKNKAIEQETLRILKLSGTSGFCSVEFKKHEITGQYYVIEPTVGRIDRQQYVSSVSNKDVVLSAYCHLANIPLIKKRSTSDQYIYIEETLQLKSFLDYRYYKSKESEKIRQIIKHRKLKFMHLTKKDPVTSLLVMAGLVKHFLHYLIKGKTIEFQEDEITKELMAYQPEKSEAYQTVPTSQL</sequence>
<keyword evidence="4" id="KW-1185">Reference proteome</keyword>
<evidence type="ECO:0000256" key="1">
    <source>
        <dbReference type="PROSITE-ProRule" id="PRU00409"/>
    </source>
</evidence>